<gene>
    <name evidence="9" type="ORF">FisN_21Lh198</name>
</gene>
<dbReference type="PANTHER" id="PTHR14226:SF66">
    <property type="entry name" value="TRIACYLGLYCEROL LIPASE PTL2"/>
    <property type="match status" value="1"/>
</dbReference>
<dbReference type="Pfam" id="PF11815">
    <property type="entry name" value="DUF3336"/>
    <property type="match status" value="1"/>
</dbReference>
<comment type="caution">
    <text evidence="9">The sequence shown here is derived from an EMBL/GenBank/DDBJ whole genome shotgun (WGS) entry which is preliminary data.</text>
</comment>
<dbReference type="AlphaFoldDB" id="A0A1Z5J933"/>
<dbReference type="Pfam" id="PF01734">
    <property type="entry name" value="Patatin"/>
    <property type="match status" value="1"/>
</dbReference>
<keyword evidence="7" id="KW-0812">Transmembrane</keyword>
<comment type="similarity">
    <text evidence="1">Belongs to the PLPL family.</text>
</comment>
<evidence type="ECO:0000256" key="5">
    <source>
        <dbReference type="PROSITE-ProRule" id="PRU01161"/>
    </source>
</evidence>
<dbReference type="InterPro" id="IPR016035">
    <property type="entry name" value="Acyl_Trfase/lysoPLipase"/>
</dbReference>
<dbReference type="GO" id="GO:0016042">
    <property type="term" value="P:lipid catabolic process"/>
    <property type="evidence" value="ECO:0007669"/>
    <property type="project" value="UniProtKB-UniRule"/>
</dbReference>
<dbReference type="PROSITE" id="PS51635">
    <property type="entry name" value="PNPLA"/>
    <property type="match status" value="1"/>
</dbReference>
<keyword evidence="7" id="KW-1133">Transmembrane helix</keyword>
<evidence type="ECO:0000256" key="7">
    <source>
        <dbReference type="SAM" id="Phobius"/>
    </source>
</evidence>
<feature type="active site" description="Proton acceptor" evidence="5">
    <location>
        <position position="565"/>
    </location>
</feature>
<feature type="compositionally biased region" description="Low complexity" evidence="6">
    <location>
        <begin position="1"/>
        <end position="10"/>
    </location>
</feature>
<dbReference type="GO" id="GO:0004806">
    <property type="term" value="F:triacylglycerol lipase activity"/>
    <property type="evidence" value="ECO:0007669"/>
    <property type="project" value="InterPro"/>
</dbReference>
<proteinExistence type="inferred from homology"/>
<evidence type="ECO:0000259" key="8">
    <source>
        <dbReference type="PROSITE" id="PS51635"/>
    </source>
</evidence>
<protein>
    <recommendedName>
        <fullName evidence="8">PNPLA domain-containing protein</fullName>
    </recommendedName>
</protein>
<feature type="transmembrane region" description="Helical" evidence="7">
    <location>
        <begin position="123"/>
        <end position="144"/>
    </location>
</feature>
<keyword evidence="7" id="KW-0472">Membrane</keyword>
<dbReference type="SUPFAM" id="SSF52151">
    <property type="entry name" value="FabD/lysophospholipase-like"/>
    <property type="match status" value="1"/>
</dbReference>
<feature type="short sequence motif" description="GXSXG" evidence="5">
    <location>
        <begin position="416"/>
        <end position="420"/>
    </location>
</feature>
<evidence type="ECO:0000313" key="9">
    <source>
        <dbReference type="EMBL" id="GAX10495.1"/>
    </source>
</evidence>
<dbReference type="EMBL" id="BDSP01000017">
    <property type="protein sequence ID" value="GAX10495.1"/>
    <property type="molecule type" value="Genomic_DNA"/>
</dbReference>
<dbReference type="Proteomes" id="UP000198406">
    <property type="component" value="Unassembled WGS sequence"/>
</dbReference>
<dbReference type="PANTHER" id="PTHR14226">
    <property type="entry name" value="NEUROPATHY TARGET ESTERASE/SWISS CHEESE D.MELANOGASTER"/>
    <property type="match status" value="1"/>
</dbReference>
<feature type="transmembrane region" description="Helical" evidence="7">
    <location>
        <begin position="156"/>
        <end position="178"/>
    </location>
</feature>
<evidence type="ECO:0000256" key="6">
    <source>
        <dbReference type="SAM" id="MobiDB-lite"/>
    </source>
</evidence>
<keyword evidence="3 5" id="KW-0442">Lipid degradation</keyword>
<accession>A0A1Z5J933</accession>
<dbReference type="InParanoid" id="A0A1Z5J933"/>
<keyword evidence="2 5" id="KW-0378">Hydrolase</keyword>
<sequence>MKSSSSSSSSSRKDEKPSHPMITPESVYHYYKEHILPALVSTLPHLLIRWRQDTWELLSRLGQQLLPQFSSHDVVTPLETWLSNLETRMSDSDLLNLTAILRRHEQSWWAWFSQSWPLMDFKVGVFIFRSCGGILVLLTLLSIIPGRSHGLSARILRWPVLGLVYLLIWTELCVYVVIRLAIRLAEALVARPKHRAWRRKMQNAASYTEWYQAAQALDQSQKRHLWLKQQDYNRRYNWGFVLELMQDMKAAMESGDAVQALAVLQQCTRKNVGGVMSEDLFSYSNTGEPKYIVTEFVNLVETTIRWVTEQTMLQQDNVASSDELREQVREEKNKLMKNLVHITLHWLDGSNHQPTPQISEHTSLAKEDLLKFFKRARAAYGRTALCLSGGAMMGCYHFGHVVGLLETGMLPHIISGTSAGSVIGAIVCTRTDAELRHALRPDVVVEKLVCFARPWRERLKGIWNNGNMFDFDEWMKLIGWFTCGDLTFEEAYQKTGRVFCITLSSTTKKAPPVLLNHLTAPNVTIASAVVASAAVPGFIPPVRLQHKIKGKISTKISDTDETYFDGSIRQDIPVNGLAEMLNCQFFVVCQCNPHIVPFFFGPKGTVGRPSRWSSGTQESSWRGGFLLAALEMYLKTDMKAKLRFLDDVEAAVGFTSTLLTQEFVGSTTIVPQVSFQDYFKLFEDPSLDDLYRYYQAGAVAAYEHVAMIKLHYSIADAFDECIALLEGKEVPRSRKRLQFVVERRKPMLVERTEDGDPPPSILNLVMRRNSFEQNSEDSPISDHDEYSRDWVDLY</sequence>
<reference evidence="9 10" key="1">
    <citation type="journal article" date="2015" name="Plant Cell">
        <title>Oil accumulation by the oleaginous diatom Fistulifera solaris as revealed by the genome and transcriptome.</title>
        <authorList>
            <person name="Tanaka T."/>
            <person name="Maeda Y."/>
            <person name="Veluchamy A."/>
            <person name="Tanaka M."/>
            <person name="Abida H."/>
            <person name="Marechal E."/>
            <person name="Bowler C."/>
            <person name="Muto M."/>
            <person name="Sunaga Y."/>
            <person name="Tanaka M."/>
            <person name="Yoshino T."/>
            <person name="Taniguchi T."/>
            <person name="Fukuda Y."/>
            <person name="Nemoto M."/>
            <person name="Matsumoto M."/>
            <person name="Wong P.S."/>
            <person name="Aburatani S."/>
            <person name="Fujibuchi W."/>
        </authorList>
    </citation>
    <scope>NUCLEOTIDE SEQUENCE [LARGE SCALE GENOMIC DNA]</scope>
    <source>
        <strain evidence="9 10">JPCC DA0580</strain>
    </source>
</reference>
<keyword evidence="4 5" id="KW-0443">Lipid metabolism</keyword>
<feature type="active site" description="Nucleophile" evidence="5">
    <location>
        <position position="418"/>
    </location>
</feature>
<dbReference type="InterPro" id="IPR002641">
    <property type="entry name" value="PNPLA_dom"/>
</dbReference>
<keyword evidence="10" id="KW-1185">Reference proteome</keyword>
<name>A0A1Z5J933_FISSO</name>
<comment type="caution">
    <text evidence="5">Lacks conserved residue(s) required for the propagation of feature annotation.</text>
</comment>
<dbReference type="InterPro" id="IPR050301">
    <property type="entry name" value="NTE"/>
</dbReference>
<evidence type="ECO:0000256" key="2">
    <source>
        <dbReference type="ARBA" id="ARBA00022801"/>
    </source>
</evidence>
<evidence type="ECO:0000256" key="4">
    <source>
        <dbReference type="ARBA" id="ARBA00023098"/>
    </source>
</evidence>
<evidence type="ECO:0000256" key="3">
    <source>
        <dbReference type="ARBA" id="ARBA00022963"/>
    </source>
</evidence>
<dbReference type="Gene3D" id="3.40.1090.10">
    <property type="entry name" value="Cytosolic phospholipase A2 catalytic domain"/>
    <property type="match status" value="2"/>
</dbReference>
<feature type="domain" description="PNPLA" evidence="8">
    <location>
        <begin position="385"/>
        <end position="578"/>
    </location>
</feature>
<dbReference type="OrthoDB" id="15478at2759"/>
<evidence type="ECO:0000256" key="1">
    <source>
        <dbReference type="ARBA" id="ARBA00006104"/>
    </source>
</evidence>
<dbReference type="InterPro" id="IPR021771">
    <property type="entry name" value="Triacylglycerol_lipase_N"/>
</dbReference>
<organism evidence="9 10">
    <name type="scientific">Fistulifera solaris</name>
    <name type="common">Oleaginous diatom</name>
    <dbReference type="NCBI Taxonomy" id="1519565"/>
    <lineage>
        <taxon>Eukaryota</taxon>
        <taxon>Sar</taxon>
        <taxon>Stramenopiles</taxon>
        <taxon>Ochrophyta</taxon>
        <taxon>Bacillariophyta</taxon>
        <taxon>Bacillariophyceae</taxon>
        <taxon>Bacillariophycidae</taxon>
        <taxon>Naviculales</taxon>
        <taxon>Naviculaceae</taxon>
        <taxon>Fistulifera</taxon>
    </lineage>
</organism>
<evidence type="ECO:0000313" key="10">
    <source>
        <dbReference type="Proteomes" id="UP000198406"/>
    </source>
</evidence>
<feature type="region of interest" description="Disordered" evidence="6">
    <location>
        <begin position="1"/>
        <end position="21"/>
    </location>
</feature>